<dbReference type="RefSeq" id="WP_078176934.1">
    <property type="nucleotide sequence ID" value="NZ_MUAI01000030.1"/>
</dbReference>
<accession>A0A1S9T1Z5</accession>
<evidence type="ECO:0000256" key="1">
    <source>
        <dbReference type="SAM" id="Phobius"/>
    </source>
</evidence>
<protein>
    <recommendedName>
        <fullName evidence="4">DUF3953 domain-containing protein</fullName>
    </recommendedName>
</protein>
<sequence length="73" mass="7874">MMDMHPIKLVKCLGLGICLYSLLGLLICTKRKQWEGCMKFLGYGMVGLAFVFSEGIVEVARFIGGPIAFGGGS</sequence>
<name>A0A1S9T1Z5_BACMY</name>
<keyword evidence="1" id="KW-0812">Transmembrane</keyword>
<evidence type="ECO:0000313" key="3">
    <source>
        <dbReference type="Proteomes" id="UP000190696"/>
    </source>
</evidence>
<feature type="transmembrane region" description="Helical" evidence="1">
    <location>
        <begin position="40"/>
        <end position="63"/>
    </location>
</feature>
<comment type="caution">
    <text evidence="2">The sequence shown here is derived from an EMBL/GenBank/DDBJ whole genome shotgun (WGS) entry which is preliminary data.</text>
</comment>
<organism evidence="2 3">
    <name type="scientific">Bacillus mycoides</name>
    <dbReference type="NCBI Taxonomy" id="1405"/>
    <lineage>
        <taxon>Bacteria</taxon>
        <taxon>Bacillati</taxon>
        <taxon>Bacillota</taxon>
        <taxon>Bacilli</taxon>
        <taxon>Bacillales</taxon>
        <taxon>Bacillaceae</taxon>
        <taxon>Bacillus</taxon>
        <taxon>Bacillus cereus group</taxon>
    </lineage>
</organism>
<gene>
    <name evidence="2" type="ORF">BW900_24200</name>
</gene>
<keyword evidence="1" id="KW-0472">Membrane</keyword>
<dbReference type="Proteomes" id="UP000190696">
    <property type="component" value="Unassembled WGS sequence"/>
</dbReference>
<evidence type="ECO:0008006" key="4">
    <source>
        <dbReference type="Google" id="ProtNLM"/>
    </source>
</evidence>
<proteinExistence type="predicted"/>
<dbReference type="EMBL" id="MUAI01000030">
    <property type="protein sequence ID" value="OOR04016.1"/>
    <property type="molecule type" value="Genomic_DNA"/>
</dbReference>
<evidence type="ECO:0000313" key="2">
    <source>
        <dbReference type="EMBL" id="OOR04016.1"/>
    </source>
</evidence>
<feature type="transmembrane region" description="Helical" evidence="1">
    <location>
        <begin position="6"/>
        <end position="28"/>
    </location>
</feature>
<dbReference type="AlphaFoldDB" id="A0A1S9T1Z5"/>
<keyword evidence="1" id="KW-1133">Transmembrane helix</keyword>
<reference evidence="2 3" key="1">
    <citation type="submission" date="2017-01" db="EMBL/GenBank/DDBJ databases">
        <title>Bacillus cereus isolates.</title>
        <authorList>
            <person name="Beno S.M."/>
        </authorList>
    </citation>
    <scope>NUCLEOTIDE SEQUENCE [LARGE SCALE GENOMIC DNA]</scope>
    <source>
        <strain evidence="2 3">FSL W7-1108</strain>
    </source>
</reference>